<dbReference type="Pfam" id="PF22733">
    <property type="entry name" value="NNH1"/>
    <property type="match status" value="1"/>
</dbReference>
<dbReference type="InterPro" id="IPR054547">
    <property type="entry name" value="NNH1"/>
</dbReference>
<dbReference type="AlphaFoldDB" id="A0A7W7T6Q2"/>
<dbReference type="SUPFAM" id="SSF52540">
    <property type="entry name" value="P-loop containing nucleoside triphosphate hydrolases"/>
    <property type="match status" value="1"/>
</dbReference>
<name>A0A7W7T6Q2_9PSEU</name>
<comment type="caution">
    <text evidence="2">The sequence shown here is derived from an EMBL/GenBank/DDBJ whole genome shotgun (WGS) entry which is preliminary data.</text>
</comment>
<dbReference type="Proteomes" id="UP000542674">
    <property type="component" value="Unassembled WGS sequence"/>
</dbReference>
<protein>
    <recommendedName>
        <fullName evidence="1">NACHT domain-containing protein</fullName>
    </recommendedName>
</protein>
<dbReference type="PROSITE" id="PS50837">
    <property type="entry name" value="NACHT"/>
    <property type="match status" value="1"/>
</dbReference>
<accession>A0A7W7T6Q2</accession>
<evidence type="ECO:0000259" key="1">
    <source>
        <dbReference type="PROSITE" id="PS50837"/>
    </source>
</evidence>
<reference evidence="2 3" key="1">
    <citation type="submission" date="2020-08" db="EMBL/GenBank/DDBJ databases">
        <title>Sequencing the genomes of 1000 actinobacteria strains.</title>
        <authorList>
            <person name="Klenk H.-P."/>
        </authorList>
    </citation>
    <scope>NUCLEOTIDE SEQUENCE [LARGE SCALE GENOMIC DNA]</scope>
    <source>
        <strain evidence="2 3">DSM 45084</strain>
    </source>
</reference>
<proteinExistence type="predicted"/>
<keyword evidence="3" id="KW-1185">Reference proteome</keyword>
<dbReference type="InterPro" id="IPR027417">
    <property type="entry name" value="P-loop_NTPase"/>
</dbReference>
<evidence type="ECO:0000313" key="3">
    <source>
        <dbReference type="Proteomes" id="UP000542674"/>
    </source>
</evidence>
<feature type="domain" description="NACHT" evidence="1">
    <location>
        <begin position="259"/>
        <end position="588"/>
    </location>
</feature>
<dbReference type="PANTHER" id="PTHR46844">
    <property type="entry name" value="SLR5058 PROTEIN"/>
    <property type="match status" value="1"/>
</dbReference>
<sequence length="797" mass="88883">MVKQLAASWFRERKADSRRGRDLTSLIRARFPLPRDERDVLSALWQVEDQVTAKLAPACARLAHGLPENEVTAALDAVTDTLADADLSDEALVGVDLDPVALYQEIRRGQPLAVRRAGPEPRAAELYDAALRRACVALAHLARELPEFQGVSAVASLRRLTSISSKLDVLLDRLPAPAAGERFRDDYLAFVASTLDRLDLLGLSMRNRPRLALSMAYLSLSVNSEERRRARTDLIKDWFATARRDHGTTRVERALSASSRVLVLGDAGSGKTTLLHWIAVTAARSGFSGELVRWNGRVPFLVTLARFPNATLPAPEDFVFDLLAAEQPEGWVRERLRTGDALVLADGVDEVPPTRRRVVREWLRELCSAYPEATYVVTSRPAAADRLWLADEDFSSVTLDRMSSPDIQVFVDRWHAAAADARSLPCDISELPAAKERLRRQLSARPHLRMLATNPLLCAMLCALNLERTAELPRNRIDLYRKALDMLLHLRDSERGIDSPLDTAEKTALLRDLAWRLTTGNRAEMATSTMLEYLGHKLPGMPNVDLDADEVAGLLLARSGVLREPTPGRVDFVHRTFQEFLAAEEAMEDHQVHTLVANAHRDSWWETIVMACGHAKRPQLRELLSELLERAEREPRYARRLRLLTAACLETVTEIDPVLLAGIETMIRTKLVPPRSLRETRSLSGIGHRVLRYLPPNLTGLSENAAQATVRTAWQTGDAEAIVRLAGYARDPRVGVQTELITAWDYFDPETYAIEVLADAPLLEGWVSVWSARLIPHLRHLRNLAGVMLAADESGTD</sequence>
<dbReference type="InterPro" id="IPR007111">
    <property type="entry name" value="NACHT_NTPase"/>
</dbReference>
<evidence type="ECO:0000313" key="2">
    <source>
        <dbReference type="EMBL" id="MBB4967047.1"/>
    </source>
</evidence>
<dbReference type="PANTHER" id="PTHR46844:SF1">
    <property type="entry name" value="SLR5058 PROTEIN"/>
    <property type="match status" value="1"/>
</dbReference>
<gene>
    <name evidence="2" type="ORF">F4559_004406</name>
</gene>
<dbReference type="EMBL" id="JACHJS010000001">
    <property type="protein sequence ID" value="MBB4967047.1"/>
    <property type="molecule type" value="Genomic_DNA"/>
</dbReference>
<dbReference type="Pfam" id="PF05729">
    <property type="entry name" value="NACHT"/>
    <property type="match status" value="1"/>
</dbReference>
<dbReference type="Gene3D" id="3.40.50.300">
    <property type="entry name" value="P-loop containing nucleotide triphosphate hydrolases"/>
    <property type="match status" value="1"/>
</dbReference>
<organism evidence="2 3">
    <name type="scientific">Saccharothrix violaceirubra</name>
    <dbReference type="NCBI Taxonomy" id="413306"/>
    <lineage>
        <taxon>Bacteria</taxon>
        <taxon>Bacillati</taxon>
        <taxon>Actinomycetota</taxon>
        <taxon>Actinomycetes</taxon>
        <taxon>Pseudonocardiales</taxon>
        <taxon>Pseudonocardiaceae</taxon>
        <taxon>Saccharothrix</taxon>
    </lineage>
</organism>